<dbReference type="Gene3D" id="3.40.50.1240">
    <property type="entry name" value="Phosphoglycerate mutase-like"/>
    <property type="match status" value="1"/>
</dbReference>
<dbReference type="EC" id="3.1.3.80" evidence="3"/>
<dbReference type="PANTHER" id="PTHR20963:SF8">
    <property type="entry name" value="MULTIPLE INOSITOL POLYPHOSPHATE PHOSPHATASE 1"/>
    <property type="match status" value="1"/>
</dbReference>
<reference evidence="15" key="1">
    <citation type="journal article" date="2002" name="Science">
        <title>The draft genome of Ciona intestinalis: insights into chordate and vertebrate origins.</title>
        <authorList>
            <person name="Dehal P."/>
            <person name="Satou Y."/>
            <person name="Campbell R.K."/>
            <person name="Chapman J."/>
            <person name="Degnan B."/>
            <person name="De Tomaso A."/>
            <person name="Davidson B."/>
            <person name="Di Gregorio A."/>
            <person name="Gelpke M."/>
            <person name="Goodstein D.M."/>
            <person name="Harafuji N."/>
            <person name="Hastings K.E."/>
            <person name="Ho I."/>
            <person name="Hotta K."/>
            <person name="Huang W."/>
            <person name="Kawashima T."/>
            <person name="Lemaire P."/>
            <person name="Martinez D."/>
            <person name="Meinertzhagen I.A."/>
            <person name="Necula S."/>
            <person name="Nonaka M."/>
            <person name="Putnam N."/>
            <person name="Rash S."/>
            <person name="Saiga H."/>
            <person name="Satake M."/>
            <person name="Terry A."/>
            <person name="Yamada L."/>
            <person name="Wang H.G."/>
            <person name="Awazu S."/>
            <person name="Azumi K."/>
            <person name="Boore J."/>
            <person name="Branno M."/>
            <person name="Chin-Bow S."/>
            <person name="DeSantis R."/>
            <person name="Doyle S."/>
            <person name="Francino P."/>
            <person name="Keys D.N."/>
            <person name="Haga S."/>
            <person name="Hayashi H."/>
            <person name="Hino K."/>
            <person name="Imai K.S."/>
            <person name="Inaba K."/>
            <person name="Kano S."/>
            <person name="Kobayashi K."/>
            <person name="Kobayashi M."/>
            <person name="Lee B.I."/>
            <person name="Makabe K.W."/>
            <person name="Manohar C."/>
            <person name="Matassi G."/>
            <person name="Medina M."/>
            <person name="Mochizuki Y."/>
            <person name="Mount S."/>
            <person name="Morishita T."/>
            <person name="Miura S."/>
            <person name="Nakayama A."/>
            <person name="Nishizaka S."/>
            <person name="Nomoto H."/>
            <person name="Ohta F."/>
            <person name="Oishi K."/>
            <person name="Rigoutsos I."/>
            <person name="Sano M."/>
            <person name="Sasaki A."/>
            <person name="Sasakura Y."/>
            <person name="Shoguchi E."/>
            <person name="Shin-i T."/>
            <person name="Spagnuolo A."/>
            <person name="Stainier D."/>
            <person name="Suzuki M.M."/>
            <person name="Tassy O."/>
            <person name="Takatori N."/>
            <person name="Tokuoka M."/>
            <person name="Yagi K."/>
            <person name="Yoshizaki F."/>
            <person name="Wada S."/>
            <person name="Zhang C."/>
            <person name="Hyatt P.D."/>
            <person name="Larimer F."/>
            <person name="Detter C."/>
            <person name="Doggett N."/>
            <person name="Glavina T."/>
            <person name="Hawkins T."/>
            <person name="Richardson P."/>
            <person name="Lucas S."/>
            <person name="Kohara Y."/>
            <person name="Levine M."/>
            <person name="Satoh N."/>
            <person name="Rokhsar D.S."/>
        </authorList>
    </citation>
    <scope>NUCLEOTIDE SEQUENCE [LARGE SCALE GENOMIC DNA]</scope>
</reference>
<dbReference type="Proteomes" id="UP000008144">
    <property type="component" value="Chromosome 14"/>
</dbReference>
<evidence type="ECO:0000256" key="9">
    <source>
        <dbReference type="ARBA" id="ARBA00031642"/>
    </source>
</evidence>
<evidence type="ECO:0000256" key="6">
    <source>
        <dbReference type="ARBA" id="ARBA00022729"/>
    </source>
</evidence>
<comment type="catalytic activity">
    <reaction evidence="13">
        <text>(2R)-2,3-bisphosphoglycerate + H2O = (2R)-2-phosphoglycerate + phosphate</text>
        <dbReference type="Rhea" id="RHEA:27381"/>
        <dbReference type="ChEBI" id="CHEBI:15377"/>
        <dbReference type="ChEBI" id="CHEBI:43474"/>
        <dbReference type="ChEBI" id="CHEBI:58248"/>
        <dbReference type="ChEBI" id="CHEBI:58289"/>
        <dbReference type="EC" id="3.1.3.80"/>
    </reaction>
    <physiologicalReaction direction="left-to-right" evidence="13">
        <dbReference type="Rhea" id="RHEA:27382"/>
    </physiologicalReaction>
</comment>
<evidence type="ECO:0000256" key="10">
    <source>
        <dbReference type="ARBA" id="ARBA00043668"/>
    </source>
</evidence>
<reference evidence="14" key="4">
    <citation type="submission" date="2025-09" db="UniProtKB">
        <authorList>
            <consortium name="Ensembl"/>
        </authorList>
    </citation>
    <scope>IDENTIFICATION</scope>
</reference>
<dbReference type="InterPro" id="IPR029033">
    <property type="entry name" value="His_PPase_superfam"/>
</dbReference>
<comment type="catalytic activity">
    <reaction evidence="12">
        <text>1D-myo-inositol hexakisphosphate + H2O = 1D-myo-inositol 1,2,4,5,6-pentakisphosphate + phosphate</text>
        <dbReference type="Rhea" id="RHEA:16989"/>
        <dbReference type="ChEBI" id="CHEBI:15377"/>
        <dbReference type="ChEBI" id="CHEBI:43474"/>
        <dbReference type="ChEBI" id="CHEBI:57798"/>
        <dbReference type="ChEBI" id="CHEBI:58130"/>
        <dbReference type="EC" id="3.1.3.62"/>
    </reaction>
    <physiologicalReaction direction="left-to-right" evidence="12">
        <dbReference type="Rhea" id="RHEA:16990"/>
    </physiologicalReaction>
</comment>
<organism evidence="14 15">
    <name type="scientific">Ciona intestinalis</name>
    <name type="common">Transparent sea squirt</name>
    <name type="synonym">Ascidia intestinalis</name>
    <dbReference type="NCBI Taxonomy" id="7719"/>
    <lineage>
        <taxon>Eukaryota</taxon>
        <taxon>Metazoa</taxon>
        <taxon>Chordata</taxon>
        <taxon>Tunicata</taxon>
        <taxon>Ascidiacea</taxon>
        <taxon>Phlebobranchia</taxon>
        <taxon>Cionidae</taxon>
        <taxon>Ciona</taxon>
    </lineage>
</organism>
<keyword evidence="15" id="KW-1185">Reference proteome</keyword>
<dbReference type="Ensembl" id="ENSCINT00000032601.1">
    <property type="protein sequence ID" value="ENSCINP00000033926.1"/>
    <property type="gene ID" value="ENSCING00000021073.1"/>
</dbReference>
<comment type="similarity">
    <text evidence="2">Belongs to the histidine acid phosphatase family. MINPP1 subfamily.</text>
</comment>
<evidence type="ECO:0000256" key="4">
    <source>
        <dbReference type="ARBA" id="ARBA00013040"/>
    </source>
</evidence>
<evidence type="ECO:0000256" key="12">
    <source>
        <dbReference type="ARBA" id="ARBA00043691"/>
    </source>
</evidence>
<keyword evidence="8" id="KW-0472">Membrane</keyword>
<dbReference type="InParanoid" id="H2XW92"/>
<evidence type="ECO:0000256" key="1">
    <source>
        <dbReference type="ARBA" id="ARBA00004370"/>
    </source>
</evidence>
<sequence length="229" mass="26009">MHENEAGSSEYNKFFLSSHWQALKREISAHFNGYNVADADVLSLYQLCAFDLALYGRNELCANFSEYFFELLEYASDLKHYYKTGYGFGINYHLACPILEDMLFKLDKAVQAGGSTNGSVVLRFGHAETLIPFLCLLGLYKDDTPLTAQSFSLHRNARKFRTGTFSPFAGNIALVLYSSHHNEKMLLSIVLNERVLKLPYADCHYCDYTAFRKLLASRLEGINCNKVCD</sequence>
<dbReference type="CDD" id="cd07061">
    <property type="entry name" value="HP_HAP_like"/>
    <property type="match status" value="1"/>
</dbReference>
<evidence type="ECO:0000256" key="2">
    <source>
        <dbReference type="ARBA" id="ARBA00008422"/>
    </source>
</evidence>
<evidence type="ECO:0000313" key="14">
    <source>
        <dbReference type="Ensembl" id="ENSCINP00000033926.1"/>
    </source>
</evidence>
<keyword evidence="6" id="KW-0732">Signal</keyword>
<dbReference type="GeneTree" id="ENSGT00390000018409"/>
<dbReference type="InterPro" id="IPR000560">
    <property type="entry name" value="His_Pase_clade-2"/>
</dbReference>
<dbReference type="HOGENOM" id="CLU_029165_3_0_1"/>
<evidence type="ECO:0000256" key="8">
    <source>
        <dbReference type="ARBA" id="ARBA00023136"/>
    </source>
</evidence>
<comment type="catalytic activity">
    <reaction evidence="10">
        <text>1D-myo-inositol 1,2,5,6-tetrakisphosphate + H2O = 1D-myo-inositol 1,2,6-trisphosphate + phosphate</text>
        <dbReference type="Rhea" id="RHEA:77119"/>
        <dbReference type="ChEBI" id="CHEBI:15377"/>
        <dbReference type="ChEBI" id="CHEBI:43474"/>
        <dbReference type="ChEBI" id="CHEBI:195535"/>
        <dbReference type="ChEBI" id="CHEBI:195537"/>
        <dbReference type="EC" id="3.1.3.62"/>
    </reaction>
    <physiologicalReaction direction="left-to-right" evidence="10">
        <dbReference type="Rhea" id="RHEA:77120"/>
    </physiologicalReaction>
</comment>
<reference evidence="14" key="2">
    <citation type="journal article" date="2008" name="Genome Biol.">
        <title>Improved genome assembly and evidence-based global gene model set for the chordate Ciona intestinalis: new insight into intron and operon populations.</title>
        <authorList>
            <person name="Satou Y."/>
            <person name="Mineta K."/>
            <person name="Ogasawara M."/>
            <person name="Sasakura Y."/>
            <person name="Shoguchi E."/>
            <person name="Ueno K."/>
            <person name="Yamada L."/>
            <person name="Matsumoto J."/>
            <person name="Wasserscheid J."/>
            <person name="Dewar K."/>
            <person name="Wiley G.B."/>
            <person name="Macmil S.L."/>
            <person name="Roe B.A."/>
            <person name="Zeller R.W."/>
            <person name="Hastings K.E."/>
            <person name="Lemaire P."/>
            <person name="Lindquist E."/>
            <person name="Endo T."/>
            <person name="Hotta K."/>
            <person name="Inaba K."/>
        </authorList>
    </citation>
    <scope>NUCLEOTIDE SEQUENCE [LARGE SCALE GENOMIC DNA]</scope>
    <source>
        <strain evidence="14">wild type</strain>
    </source>
</reference>
<evidence type="ECO:0000256" key="13">
    <source>
        <dbReference type="ARBA" id="ARBA00043832"/>
    </source>
</evidence>
<comment type="subcellular location">
    <subcellularLocation>
        <location evidence="1">Membrane</location>
    </subcellularLocation>
</comment>
<dbReference type="EMBL" id="EAAA01001177">
    <property type="status" value="NOT_ANNOTATED_CDS"/>
    <property type="molecule type" value="Genomic_DNA"/>
</dbReference>
<dbReference type="Pfam" id="PF00328">
    <property type="entry name" value="His_Phos_2"/>
    <property type="match status" value="1"/>
</dbReference>
<proteinExistence type="inferred from homology"/>
<dbReference type="GO" id="GO:0034417">
    <property type="term" value="F:bisphosphoglycerate 3-phosphatase activity"/>
    <property type="evidence" value="ECO:0007669"/>
    <property type="project" value="UniProtKB-EC"/>
</dbReference>
<reference evidence="14" key="3">
    <citation type="submission" date="2025-08" db="UniProtKB">
        <authorList>
            <consortium name="Ensembl"/>
        </authorList>
    </citation>
    <scope>IDENTIFICATION</scope>
</reference>
<keyword evidence="7" id="KW-0378">Hydrolase</keyword>
<dbReference type="GO" id="GO:0016020">
    <property type="term" value="C:membrane"/>
    <property type="evidence" value="ECO:0007669"/>
    <property type="project" value="UniProtKB-SubCell"/>
</dbReference>
<accession>H2XW92</accession>
<evidence type="ECO:0000256" key="3">
    <source>
        <dbReference type="ARBA" id="ARBA00012976"/>
    </source>
</evidence>
<evidence type="ECO:0000313" key="15">
    <source>
        <dbReference type="Proteomes" id="UP000008144"/>
    </source>
</evidence>
<dbReference type="STRING" id="7719.ENSCINP00000033926"/>
<evidence type="ECO:0000256" key="7">
    <source>
        <dbReference type="ARBA" id="ARBA00022801"/>
    </source>
</evidence>
<dbReference type="FunFam" id="3.40.50.1240:FF:000136">
    <property type="match status" value="1"/>
</dbReference>
<protein>
    <recommendedName>
        <fullName evidence="5">Multiple inositol polyphosphate phosphatase 1</fullName>
        <ecNumber evidence="4">3.1.3.62</ecNumber>
        <ecNumber evidence="3">3.1.3.80</ecNumber>
    </recommendedName>
    <alternativeName>
        <fullName evidence="9">2,3-bisphosphoglycerate 3-phosphatase</fullName>
    </alternativeName>
</protein>
<evidence type="ECO:0000256" key="5">
    <source>
        <dbReference type="ARBA" id="ARBA00018097"/>
    </source>
</evidence>
<dbReference type="EC" id="3.1.3.62" evidence="4"/>
<dbReference type="AlphaFoldDB" id="H2XW92"/>
<dbReference type="PANTHER" id="PTHR20963">
    <property type="entry name" value="MULTIPLE INOSITOL POLYPHOSPHATE PHOSPHATASE-RELATED"/>
    <property type="match status" value="1"/>
</dbReference>
<dbReference type="SUPFAM" id="SSF53254">
    <property type="entry name" value="Phosphoglycerate mutase-like"/>
    <property type="match status" value="1"/>
</dbReference>
<evidence type="ECO:0000256" key="11">
    <source>
        <dbReference type="ARBA" id="ARBA00043671"/>
    </source>
</evidence>
<comment type="catalytic activity">
    <reaction evidence="11">
        <text>1D-myo-inositol 1,2,4,5,6-pentakisphosphate + H2O = 1D-myo-inositol 1,2,5,6-tetrakisphosphate + phosphate</text>
        <dbReference type="Rhea" id="RHEA:77115"/>
        <dbReference type="ChEBI" id="CHEBI:15377"/>
        <dbReference type="ChEBI" id="CHEBI:43474"/>
        <dbReference type="ChEBI" id="CHEBI:57798"/>
        <dbReference type="ChEBI" id="CHEBI:195535"/>
        <dbReference type="EC" id="3.1.3.62"/>
    </reaction>
    <physiologicalReaction direction="left-to-right" evidence="11">
        <dbReference type="Rhea" id="RHEA:77116"/>
    </physiologicalReaction>
</comment>
<name>H2XW92_CIOIN</name>
<dbReference type="OMA" id="YEFTIRT"/>